<feature type="compositionally biased region" description="Basic and acidic residues" evidence="8">
    <location>
        <begin position="673"/>
        <end position="773"/>
    </location>
</feature>
<dbReference type="InterPro" id="IPR001084">
    <property type="entry name" value="MAP_tubulin-bd_rpt"/>
</dbReference>
<evidence type="ECO:0000313" key="10">
    <source>
        <dbReference type="Proteomes" id="UP000694389"/>
    </source>
</evidence>
<sequence length="1184" mass="122781">MDLLAAPAGLKSNRTMDLSLRDALGGGGGGVPGGAPAEALLKRDFVATLEKESYDDKVGETVSKSDYRPLLDGKDAKSGPGMMSSMMSSGGRQDPQGQPAFSSDYLSGPMMGGRTDQWSLNKTKDSSMPDSFLGFSQSGMGGTMGSSLPPFQTSMSSALGQTGMGSAMDTQKSSGLFGVENKTSSNSGGNSPFKTSDLFSSGGPGIHSTDHSTAPVLSPSGSMDDSSPTSSNSEPLSPEKVGLGGEAGKQQQRRKKKKRKGHDGVYDFLDSQENNIGKSDEHGMHDKSGREVEDDEDEEENWDSWEIRESGGGGRVKGKKNKSRARLPEEWGVPQQPISPMLATVTPAGAMTASSSPSDSKAANSSPSPVFPSAPAQIPTSFTNRSHASLVTDSSPRSYEPMCVDDFPTPAKDGQKVNEEKVSTSKLEPNNSSVANAGKTSAAGDVSGSLALMTGDNLSPVSQTFSFLDSVLQTPPGSTPDSQTTTPITNTPSLATAPLTKSTPTDTIIPASQANSVSNPFKSTPDLPPTSALSTNPSPFPATITHAPTFAVGSALNVDAKPFVPSATLIASTAGPSATAAPPVVSTAAASTGTAAPASTATSATPLSSSPSPCKNEATPTSPPDTAPKNVATPISPATATPPPSITPAAPPSLPAQSEHQESSSSQLPPLEVKSDNKDKQEKTDMMSSKTDKVDAFDKKEKEEQQKKDNGPDKNQKSEKIVKDDEKMEKMNAEKNNKANEKAEKVDKPEKTNKDEKKEEEKKPAEKKEEKGGKGTAKSPTGNGSKTLPSPDSKSKPDVGSAKPNSAKSRPSTLSTNGEATSAKRPSPTSANKKSPVPKATTPTAAKRPPAATGSAKAAKTPENGTAEKRPSVPKATPTPRAAANKNGSSATAASKTAANKNDKTDNKMGEPKKPKTTARPRPASTTTPATPAASTNGEASSSHRRRVITKPPVPKQTPMEKKPPVPRAPRTPRPINAPTPDLKNVRSKIGSIDNIKYQPGGGKVSSTQNNKASDPSTPASKARVQIVHKKLDFSHVTSRCGSKDNIKHVPGGGNVQILNRKVDLSKVTSKCGSKDNIKHKPGGGDVKIESHKLNIKAKSKVGSMDNVGPGNGQTNGHKEEKTEEKTSSPPSGAPTTGPAGVAKATAPGGVAKENGVKETTPTPFGGDGLREPLSIDKRITETN</sequence>
<feature type="compositionally biased region" description="Basic and acidic residues" evidence="8">
    <location>
        <begin position="901"/>
        <end position="914"/>
    </location>
</feature>
<reference evidence="9" key="1">
    <citation type="submission" date="2025-08" db="UniProtKB">
        <authorList>
            <consortium name="Ensembl"/>
        </authorList>
    </citation>
    <scope>IDENTIFICATION</scope>
</reference>
<dbReference type="AlphaFoldDB" id="A0A8C4DZ31"/>
<protein>
    <recommendedName>
        <fullName evidence="7">Microtubule-associated protein</fullName>
    </recommendedName>
</protein>
<feature type="compositionally biased region" description="Low complexity" evidence="8">
    <location>
        <begin position="574"/>
        <end position="613"/>
    </location>
</feature>
<feature type="compositionally biased region" description="Basic and acidic residues" evidence="8">
    <location>
        <begin position="1169"/>
        <end position="1184"/>
    </location>
</feature>
<evidence type="ECO:0000256" key="2">
    <source>
        <dbReference type="ARBA" id="ARBA00022490"/>
    </source>
</evidence>
<organism evidence="9 10">
    <name type="scientific">Dicentrarchus labrax</name>
    <name type="common">European seabass</name>
    <name type="synonym">Morone labrax</name>
    <dbReference type="NCBI Taxonomy" id="13489"/>
    <lineage>
        <taxon>Eukaryota</taxon>
        <taxon>Metazoa</taxon>
        <taxon>Chordata</taxon>
        <taxon>Craniata</taxon>
        <taxon>Vertebrata</taxon>
        <taxon>Euteleostomi</taxon>
        <taxon>Actinopterygii</taxon>
        <taxon>Neopterygii</taxon>
        <taxon>Teleostei</taxon>
        <taxon>Neoteleostei</taxon>
        <taxon>Acanthomorphata</taxon>
        <taxon>Eupercaria</taxon>
        <taxon>Moronidae</taxon>
        <taxon>Dicentrarchus</taxon>
    </lineage>
</organism>
<feature type="compositionally biased region" description="Basic and acidic residues" evidence="8">
    <location>
        <begin position="278"/>
        <end position="291"/>
    </location>
</feature>
<dbReference type="GO" id="GO:0005874">
    <property type="term" value="C:microtubule"/>
    <property type="evidence" value="ECO:0007669"/>
    <property type="project" value="UniProtKB-KW"/>
</dbReference>
<name>A0A8C4DZ31_DICLA</name>
<dbReference type="PANTHER" id="PTHR11501">
    <property type="entry name" value="MICROTUBULE-ASSOCIATED PROTEIN"/>
    <property type="match status" value="1"/>
</dbReference>
<dbReference type="GO" id="GO:0031175">
    <property type="term" value="P:neuron projection development"/>
    <property type="evidence" value="ECO:0007669"/>
    <property type="project" value="TreeGrafter"/>
</dbReference>
<feature type="compositionally biased region" description="Low complexity" evidence="8">
    <location>
        <begin position="882"/>
        <end position="900"/>
    </location>
</feature>
<evidence type="ECO:0000256" key="3">
    <source>
        <dbReference type="ARBA" id="ARBA00022553"/>
    </source>
</evidence>
<dbReference type="GO" id="GO:0000226">
    <property type="term" value="P:microtubule cytoskeleton organization"/>
    <property type="evidence" value="ECO:0007669"/>
    <property type="project" value="TreeGrafter"/>
</dbReference>
<feature type="compositionally biased region" description="Acidic residues" evidence="8">
    <location>
        <begin position="292"/>
        <end position="303"/>
    </location>
</feature>
<feature type="region of interest" description="Disordered" evidence="8">
    <location>
        <begin position="1071"/>
        <end position="1184"/>
    </location>
</feature>
<feature type="compositionally biased region" description="Basic and acidic residues" evidence="8">
    <location>
        <begin position="1117"/>
        <end position="1127"/>
    </location>
</feature>
<reference evidence="9" key="2">
    <citation type="submission" date="2025-09" db="UniProtKB">
        <authorList>
            <consortium name="Ensembl"/>
        </authorList>
    </citation>
    <scope>IDENTIFICATION</scope>
</reference>
<keyword evidence="4 7" id="KW-0493">Microtubule</keyword>
<proteinExistence type="predicted"/>
<keyword evidence="3" id="KW-0597">Phosphoprotein</keyword>
<accession>A0A8C4DZ31</accession>
<evidence type="ECO:0000256" key="5">
    <source>
        <dbReference type="ARBA" id="ARBA00022737"/>
    </source>
</evidence>
<evidence type="ECO:0000256" key="7">
    <source>
        <dbReference type="RuleBase" id="RU000686"/>
    </source>
</evidence>
<dbReference type="GO" id="GO:0043005">
    <property type="term" value="C:neuron projection"/>
    <property type="evidence" value="ECO:0007669"/>
    <property type="project" value="TreeGrafter"/>
</dbReference>
<feature type="region of interest" description="Disordered" evidence="8">
    <location>
        <begin position="66"/>
        <end position="442"/>
    </location>
</feature>
<keyword evidence="10" id="KW-1185">Reference proteome</keyword>
<evidence type="ECO:0000256" key="1">
    <source>
        <dbReference type="ARBA" id="ARBA00004245"/>
    </source>
</evidence>
<feature type="compositionally biased region" description="Basic residues" evidence="8">
    <location>
        <begin position="316"/>
        <end position="325"/>
    </location>
</feature>
<feature type="compositionally biased region" description="Polar residues" evidence="8">
    <location>
        <begin position="424"/>
        <end position="439"/>
    </location>
</feature>
<dbReference type="PANTHER" id="PTHR11501:SF16">
    <property type="entry name" value="MICROTUBULE-ASSOCIATED PROTEIN 4"/>
    <property type="match status" value="1"/>
</dbReference>
<dbReference type="InterPro" id="IPR027324">
    <property type="entry name" value="MAP2/MAP4/Tau"/>
</dbReference>
<feature type="compositionally biased region" description="Polar residues" evidence="8">
    <location>
        <begin position="149"/>
        <end position="160"/>
    </location>
</feature>
<feature type="compositionally biased region" description="Polar residues" evidence="8">
    <location>
        <begin position="378"/>
        <end position="397"/>
    </location>
</feature>
<feature type="compositionally biased region" description="Basic and acidic residues" evidence="8">
    <location>
        <begin position="413"/>
        <end position="423"/>
    </location>
</feature>
<feature type="compositionally biased region" description="Low complexity" evidence="8">
    <location>
        <begin position="833"/>
        <end position="853"/>
    </location>
</feature>
<feature type="compositionally biased region" description="Basic and acidic residues" evidence="8">
    <location>
        <begin position="66"/>
        <end position="77"/>
    </location>
</feature>
<dbReference type="Ensembl" id="ENSDLAT00005012298.2">
    <property type="protein sequence ID" value="ENSDLAP00005011232.2"/>
    <property type="gene ID" value="ENSDLAG00005005659.2"/>
</dbReference>
<dbReference type="Pfam" id="PF00418">
    <property type="entry name" value="Tubulin-binding"/>
    <property type="match status" value="3"/>
</dbReference>
<keyword evidence="2 7" id="KW-0963">Cytoplasm</keyword>
<feature type="compositionally biased region" description="Basic residues" evidence="8">
    <location>
        <begin position="251"/>
        <end position="261"/>
    </location>
</feature>
<feature type="compositionally biased region" description="Low complexity" evidence="8">
    <location>
        <begin position="218"/>
        <end position="238"/>
    </location>
</feature>
<feature type="compositionally biased region" description="Polar residues" evidence="8">
    <location>
        <begin position="1005"/>
        <end position="1020"/>
    </location>
</feature>
<feature type="compositionally biased region" description="Polar residues" evidence="8">
    <location>
        <begin position="95"/>
        <end position="105"/>
    </location>
</feature>
<keyword evidence="6 7" id="KW-0206">Cytoskeleton</keyword>
<feature type="compositionally biased region" description="Polar residues" evidence="8">
    <location>
        <begin position="181"/>
        <end position="199"/>
    </location>
</feature>
<feature type="region of interest" description="Disordered" evidence="8">
    <location>
        <begin position="574"/>
        <end position="1022"/>
    </location>
</feature>
<dbReference type="PROSITE" id="PS51491">
    <property type="entry name" value="TAU_MAP_2"/>
    <property type="match status" value="3"/>
</dbReference>
<evidence type="ECO:0000256" key="6">
    <source>
        <dbReference type="ARBA" id="ARBA00023212"/>
    </source>
</evidence>
<feature type="compositionally biased region" description="Low complexity" evidence="8">
    <location>
        <begin position="353"/>
        <end position="376"/>
    </location>
</feature>
<dbReference type="Proteomes" id="UP000694389">
    <property type="component" value="Unassembled WGS sequence"/>
</dbReference>
<dbReference type="GeneTree" id="ENSGT00940000159742"/>
<feature type="compositionally biased region" description="Low complexity" evidence="8">
    <location>
        <begin position="918"/>
        <end position="936"/>
    </location>
</feature>
<feature type="compositionally biased region" description="Low complexity" evidence="8">
    <location>
        <begin position="655"/>
        <end position="672"/>
    </location>
</feature>
<feature type="compositionally biased region" description="Pro residues" evidence="8">
    <location>
        <begin position="640"/>
        <end position="654"/>
    </location>
</feature>
<feature type="compositionally biased region" description="Polar residues" evidence="8">
    <location>
        <begin position="470"/>
        <end position="522"/>
    </location>
</feature>
<dbReference type="GO" id="GO:0008017">
    <property type="term" value="F:microtubule binding"/>
    <property type="evidence" value="ECO:0007669"/>
    <property type="project" value="InterPro"/>
</dbReference>
<evidence type="ECO:0000313" key="9">
    <source>
        <dbReference type="Ensembl" id="ENSDLAP00005011232.2"/>
    </source>
</evidence>
<feature type="compositionally biased region" description="Polar residues" evidence="8">
    <location>
        <begin position="779"/>
        <end position="792"/>
    </location>
</feature>
<feature type="region of interest" description="Disordered" evidence="8">
    <location>
        <begin position="470"/>
        <end position="545"/>
    </location>
</feature>
<feature type="compositionally biased region" description="Pro residues" evidence="8">
    <location>
        <begin position="966"/>
        <end position="978"/>
    </location>
</feature>
<comment type="subcellular location">
    <subcellularLocation>
        <location evidence="1 7">Cytoplasm</location>
        <location evidence="1 7">Cytoskeleton</location>
    </subcellularLocation>
</comment>
<keyword evidence="5" id="KW-0677">Repeat</keyword>
<feature type="compositionally biased region" description="Low complexity" evidence="8">
    <location>
        <begin position="78"/>
        <end position="91"/>
    </location>
</feature>
<feature type="compositionally biased region" description="Low complexity" evidence="8">
    <location>
        <begin position="1128"/>
        <end position="1153"/>
    </location>
</feature>
<feature type="compositionally biased region" description="Polar residues" evidence="8">
    <location>
        <begin position="803"/>
        <end position="820"/>
    </location>
</feature>
<evidence type="ECO:0000256" key="8">
    <source>
        <dbReference type="SAM" id="MobiDB-lite"/>
    </source>
</evidence>
<dbReference type="PROSITE" id="PS00229">
    <property type="entry name" value="TAU_MAP_1"/>
    <property type="match status" value="1"/>
</dbReference>
<evidence type="ECO:0000256" key="4">
    <source>
        <dbReference type="ARBA" id="ARBA00022701"/>
    </source>
</evidence>